<evidence type="ECO:0000256" key="9">
    <source>
        <dbReference type="SAM" id="MobiDB-lite"/>
    </source>
</evidence>
<evidence type="ECO:0000256" key="4">
    <source>
        <dbReference type="ARBA" id="ARBA00022980"/>
    </source>
</evidence>
<evidence type="ECO:0000256" key="1">
    <source>
        <dbReference type="ARBA" id="ARBA00011082"/>
    </source>
</evidence>
<evidence type="ECO:0000256" key="2">
    <source>
        <dbReference type="ARBA" id="ARBA00011133"/>
    </source>
</evidence>
<dbReference type="SUPFAM" id="SSF48140">
    <property type="entry name" value="Ribosomal protein L19 (L19e)"/>
    <property type="match status" value="1"/>
</dbReference>
<comment type="similarity">
    <text evidence="1">Belongs to the eukaryotic ribosomal protein eL19 family.</text>
</comment>
<dbReference type="AlphaFoldDB" id="L9JIJ0"/>
<evidence type="ECO:0000259" key="10">
    <source>
        <dbReference type="SMART" id="SM01416"/>
    </source>
</evidence>
<dbReference type="STRING" id="246437.L9JIJ0"/>
<keyword evidence="12" id="KW-1185">Reference proteome</keyword>
<dbReference type="InterPro" id="IPR000196">
    <property type="entry name" value="Ribosomal_eL19_dom"/>
</dbReference>
<evidence type="ECO:0000256" key="5">
    <source>
        <dbReference type="ARBA" id="ARBA00023274"/>
    </source>
</evidence>
<dbReference type="Gene3D" id="1.10.1650.10">
    <property type="match status" value="1"/>
</dbReference>
<dbReference type="SMART" id="SM01416">
    <property type="entry name" value="Ribosomal_L19e"/>
    <property type="match status" value="1"/>
</dbReference>
<dbReference type="GO" id="GO:0022625">
    <property type="term" value="C:cytosolic large ribosomal subunit"/>
    <property type="evidence" value="ECO:0007669"/>
    <property type="project" value="InterPro"/>
</dbReference>
<reference evidence="12" key="2">
    <citation type="journal article" date="2013" name="Nat. Commun.">
        <title>Genome of the Chinese tree shrew.</title>
        <authorList>
            <person name="Fan Y."/>
            <person name="Huang Z.Y."/>
            <person name="Cao C.C."/>
            <person name="Chen C.S."/>
            <person name="Chen Y.X."/>
            <person name="Fan D.D."/>
            <person name="He J."/>
            <person name="Hou H.L."/>
            <person name="Hu L."/>
            <person name="Hu X.T."/>
            <person name="Jiang X.T."/>
            <person name="Lai R."/>
            <person name="Lang Y.S."/>
            <person name="Liang B."/>
            <person name="Liao S.G."/>
            <person name="Mu D."/>
            <person name="Ma Y.Y."/>
            <person name="Niu Y.Y."/>
            <person name="Sun X.Q."/>
            <person name="Xia J.Q."/>
            <person name="Xiao J."/>
            <person name="Xiong Z.Q."/>
            <person name="Xu L."/>
            <person name="Yang L."/>
            <person name="Zhang Y."/>
            <person name="Zhao W."/>
            <person name="Zhao X.D."/>
            <person name="Zheng Y.T."/>
            <person name="Zhou J.M."/>
            <person name="Zhu Y.B."/>
            <person name="Zhang G.J."/>
            <person name="Wang J."/>
            <person name="Yao Y.G."/>
        </authorList>
    </citation>
    <scope>NUCLEOTIDE SEQUENCE [LARGE SCALE GENOMIC DNA]</scope>
</reference>
<protein>
    <recommendedName>
        <fullName evidence="7">Large ribosomal subunit protein eL19</fullName>
    </recommendedName>
    <alternativeName>
        <fullName evidence="8">60S ribosomal protein L19</fullName>
    </alternativeName>
</protein>
<dbReference type="InterPro" id="IPR015972">
    <property type="entry name" value="Ribosomal_eL19_dom1"/>
</dbReference>
<reference evidence="12" key="1">
    <citation type="submission" date="2012-07" db="EMBL/GenBank/DDBJ databases">
        <title>Genome of the Chinese tree shrew, a rising model animal genetically related to primates.</title>
        <authorList>
            <person name="Zhang G."/>
            <person name="Fan Y."/>
            <person name="Yao Y."/>
            <person name="Huang Z."/>
        </authorList>
    </citation>
    <scope>NUCLEOTIDE SEQUENCE [LARGE SCALE GENOMIC DNA]</scope>
</reference>
<comment type="function">
    <text evidence="6">Component of the large ribosomal subunit. The ribosome is a large ribonucleoprotein complex responsible for the synthesis of proteins in the cell.</text>
</comment>
<accession>L9JIJ0</accession>
<evidence type="ECO:0000256" key="3">
    <source>
        <dbReference type="ARBA" id="ARBA00022934"/>
    </source>
</evidence>
<sequence>MTQEVSSEEVCLCVLRCGKKVWLDPKETNAIANANSRQQIGKLTEDGLIIRKPVTVHSQAQRWKNTLARRKGRDMGTGKRKGTTVLEMPEKPVPEGEGECVQEQADSHGAHPQAEGRQGPEKLLADQAEACRAKTKEARMRREGHLQTKEEIIKAVQGGRDQGRKLPVSHLYTVALAVTQVIV</sequence>
<keyword evidence="4 11" id="KW-0689">Ribosomal protein</keyword>
<dbReference type="GO" id="GO:0003735">
    <property type="term" value="F:structural constituent of ribosome"/>
    <property type="evidence" value="ECO:0007669"/>
    <property type="project" value="InterPro"/>
</dbReference>
<dbReference type="EMBL" id="KB320983">
    <property type="protein sequence ID" value="ELW50371.1"/>
    <property type="molecule type" value="Genomic_DNA"/>
</dbReference>
<dbReference type="InterPro" id="IPR035970">
    <property type="entry name" value="60S_ribosomal_eL19_sf"/>
</dbReference>
<feature type="region of interest" description="Disordered" evidence="9">
    <location>
        <begin position="88"/>
        <end position="121"/>
    </location>
</feature>
<proteinExistence type="inferred from homology"/>
<dbReference type="FunFam" id="1.10.1650.10:FF:000001">
    <property type="entry name" value="Ribosomal protein L19"/>
    <property type="match status" value="1"/>
</dbReference>
<dbReference type="Gene3D" id="1.10.1200.240">
    <property type="match status" value="2"/>
</dbReference>
<feature type="domain" description="Large ribosomal subunit protein eL19" evidence="10">
    <location>
        <begin position="9"/>
        <end position="157"/>
    </location>
</feature>
<name>L9JIJ0_TUPCH</name>
<dbReference type="InterPro" id="IPR057259">
    <property type="entry name" value="Ribosomal_L19e"/>
</dbReference>
<evidence type="ECO:0000313" key="12">
    <source>
        <dbReference type="Proteomes" id="UP000011518"/>
    </source>
</evidence>
<organism evidence="11 12">
    <name type="scientific">Tupaia chinensis</name>
    <name type="common">Chinese tree shrew</name>
    <name type="synonym">Tupaia belangeri chinensis</name>
    <dbReference type="NCBI Taxonomy" id="246437"/>
    <lineage>
        <taxon>Eukaryota</taxon>
        <taxon>Metazoa</taxon>
        <taxon>Chordata</taxon>
        <taxon>Craniata</taxon>
        <taxon>Vertebrata</taxon>
        <taxon>Euteleostomi</taxon>
        <taxon>Mammalia</taxon>
        <taxon>Eutheria</taxon>
        <taxon>Euarchontoglires</taxon>
        <taxon>Scandentia</taxon>
        <taxon>Tupaiidae</taxon>
        <taxon>Tupaia</taxon>
    </lineage>
</organism>
<dbReference type="GO" id="GO:0003723">
    <property type="term" value="F:RNA binding"/>
    <property type="evidence" value="ECO:0007669"/>
    <property type="project" value="InterPro"/>
</dbReference>
<dbReference type="InParanoid" id="L9JIJ0"/>
<comment type="subunit">
    <text evidence="2">Component of the large ribosomal subunit.</text>
</comment>
<keyword evidence="3" id="KW-0164">Citrullination</keyword>
<dbReference type="InterPro" id="IPR039547">
    <property type="entry name" value="Ribosomal_eL19"/>
</dbReference>
<evidence type="ECO:0000313" key="11">
    <source>
        <dbReference type="EMBL" id="ELW50371.1"/>
    </source>
</evidence>
<evidence type="ECO:0000256" key="7">
    <source>
        <dbReference type="ARBA" id="ARBA00035217"/>
    </source>
</evidence>
<evidence type="ECO:0000256" key="8">
    <source>
        <dbReference type="ARBA" id="ARBA00035324"/>
    </source>
</evidence>
<dbReference type="Proteomes" id="UP000011518">
    <property type="component" value="Unassembled WGS sequence"/>
</dbReference>
<dbReference type="GO" id="GO:0006412">
    <property type="term" value="P:translation"/>
    <property type="evidence" value="ECO:0007669"/>
    <property type="project" value="InterPro"/>
</dbReference>
<gene>
    <name evidence="11" type="ORF">TREES_T100019701</name>
</gene>
<evidence type="ECO:0000256" key="6">
    <source>
        <dbReference type="ARBA" id="ARBA00034092"/>
    </source>
</evidence>
<keyword evidence="5" id="KW-0687">Ribonucleoprotein</keyword>
<dbReference type="PANTHER" id="PTHR10722">
    <property type="entry name" value="60S RIBOSOMAL PROTEIN L19"/>
    <property type="match status" value="1"/>
</dbReference>
<dbReference type="Pfam" id="PF01280">
    <property type="entry name" value="Ribosomal_L19e"/>
    <property type="match status" value="1"/>
</dbReference>